<accession>A0A1H9S5S6</accession>
<dbReference type="NCBIfam" id="TIGR03641">
    <property type="entry name" value="cas1_HMARI"/>
    <property type="match status" value="1"/>
</dbReference>
<keyword evidence="2 9" id="KW-0479">Metal-binding</keyword>
<dbReference type="GO" id="GO:0051607">
    <property type="term" value="P:defense response to virus"/>
    <property type="evidence" value="ECO:0007669"/>
    <property type="project" value="UniProtKB-UniRule"/>
</dbReference>
<sequence>MKRSFYLYSEGQLERHDNTIRFIYNENDRKDIPIEQVSEIYVMNQMNFNMPFLNLLSQNNVIMHLFNYYDYYIGSFYPRESLLSGKAIVKQVETYTDKEKRLNLAKALLEASSYNIYRNLRYYNGRGKELDFAMKRILELRNQIIKCRSIQELMGIEGNIRKCYYEQWEAIINNKFPFKQRIMHPPDNEVNSLISYVNSLIYTKTLSQIYKTQLNPTISFLHEPGERRFSLCLDLSEIFKPLIGDRLIFSLINKGQITDKSFDKGLNGLHLTKRASQTILQSLDERMKKTIFHKELNKNVSYEYLIRLEAYKLVKHIFGEKEYKGFEMWW</sequence>
<keyword evidence="8 9" id="KW-0464">Manganese</keyword>
<evidence type="ECO:0000313" key="11">
    <source>
        <dbReference type="Proteomes" id="UP000182471"/>
    </source>
</evidence>
<dbReference type="PANTHER" id="PTHR43219:SF1">
    <property type="entry name" value="CRISPR-ASSOCIATED ENDONUCLEASE CAS1"/>
    <property type="match status" value="1"/>
</dbReference>
<evidence type="ECO:0000313" key="10">
    <source>
        <dbReference type="EMBL" id="SER80347.1"/>
    </source>
</evidence>
<keyword evidence="7 9" id="KW-0238">DNA-binding</keyword>
<keyword evidence="3 9" id="KW-0255">Endonuclease</keyword>
<gene>
    <name evidence="9" type="primary">cas1</name>
    <name evidence="10" type="ORF">SAMN02910429_01146</name>
</gene>
<feature type="binding site" evidence="9">
    <location>
        <position position="222"/>
    </location>
    <ligand>
        <name>Mn(2+)</name>
        <dbReference type="ChEBI" id="CHEBI:29035"/>
    </ligand>
</feature>
<keyword evidence="1 9" id="KW-0540">Nuclease</keyword>
<feature type="binding site" evidence="9">
    <location>
        <position position="237"/>
    </location>
    <ligand>
        <name>Mn(2+)</name>
        <dbReference type="ChEBI" id="CHEBI:29035"/>
    </ligand>
</feature>
<evidence type="ECO:0000256" key="8">
    <source>
        <dbReference type="ARBA" id="ARBA00023211"/>
    </source>
</evidence>
<keyword evidence="11" id="KW-1185">Reference proteome</keyword>
<dbReference type="GO" id="GO:0003677">
    <property type="term" value="F:DNA binding"/>
    <property type="evidence" value="ECO:0007669"/>
    <property type="project" value="UniProtKB-KW"/>
</dbReference>
<name>A0A1H9S5S6_9FIRM</name>
<dbReference type="GO" id="GO:0004520">
    <property type="term" value="F:DNA endonuclease activity"/>
    <property type="evidence" value="ECO:0007669"/>
    <property type="project" value="InterPro"/>
</dbReference>
<proteinExistence type="inferred from homology"/>
<comment type="function">
    <text evidence="9">CRISPR (clustered regularly interspaced short palindromic repeat), is an adaptive immune system that provides protection against mobile genetic elements (viruses, transposable elements and conjugative plasmids). CRISPR clusters contain spacers, sequences complementary to antecedent mobile elements, and target invading nucleic acids. CRISPR clusters are transcribed and processed into CRISPR RNA (crRNA). Acts as a dsDNA endonuclease. Involved in the integration of spacer DNA into the CRISPR cassette.</text>
</comment>
<dbReference type="GO" id="GO:0043571">
    <property type="term" value="P:maintenance of CRISPR repeat elements"/>
    <property type="evidence" value="ECO:0007669"/>
    <property type="project" value="UniProtKB-UniRule"/>
</dbReference>
<dbReference type="Proteomes" id="UP000182471">
    <property type="component" value="Unassembled WGS sequence"/>
</dbReference>
<dbReference type="PANTHER" id="PTHR43219">
    <property type="entry name" value="CRISPR-ASSOCIATED ENDONUCLEASE CAS1"/>
    <property type="match status" value="1"/>
</dbReference>
<dbReference type="Gene3D" id="1.20.120.920">
    <property type="entry name" value="CRISPR-associated endonuclease Cas1, C-terminal domain"/>
    <property type="match status" value="1"/>
</dbReference>
<keyword evidence="4 9" id="KW-0378">Hydrolase</keyword>
<dbReference type="GO" id="GO:0046872">
    <property type="term" value="F:metal ion binding"/>
    <property type="evidence" value="ECO:0007669"/>
    <property type="project" value="UniProtKB-UniRule"/>
</dbReference>
<evidence type="ECO:0000256" key="6">
    <source>
        <dbReference type="ARBA" id="ARBA00023118"/>
    </source>
</evidence>
<organism evidence="10 11">
    <name type="scientific">Lachnobacterium bovis</name>
    <dbReference type="NCBI Taxonomy" id="140626"/>
    <lineage>
        <taxon>Bacteria</taxon>
        <taxon>Bacillati</taxon>
        <taxon>Bacillota</taxon>
        <taxon>Clostridia</taxon>
        <taxon>Lachnospirales</taxon>
        <taxon>Lachnospiraceae</taxon>
        <taxon>Lachnobacterium</taxon>
    </lineage>
</organism>
<comment type="subunit">
    <text evidence="9">Homodimer, forms a heterotetramer with a Cas2 homodimer.</text>
</comment>
<evidence type="ECO:0000256" key="4">
    <source>
        <dbReference type="ARBA" id="ARBA00022801"/>
    </source>
</evidence>
<evidence type="ECO:0000256" key="5">
    <source>
        <dbReference type="ARBA" id="ARBA00022842"/>
    </source>
</evidence>
<keyword evidence="5 9" id="KW-0460">Magnesium</keyword>
<dbReference type="InterPro" id="IPR002729">
    <property type="entry name" value="CRISPR-assoc_Cas1"/>
</dbReference>
<dbReference type="AlphaFoldDB" id="A0A1H9S5S6"/>
<protein>
    <recommendedName>
        <fullName evidence="9">CRISPR-associated endonuclease Cas1</fullName>
        <ecNumber evidence="9">3.1.-.-</ecNumber>
    </recommendedName>
</protein>
<dbReference type="InterPro" id="IPR019858">
    <property type="entry name" value="CRISPR-assoc_Cas1_HMARI/TNEAP"/>
</dbReference>
<reference evidence="11" key="1">
    <citation type="submission" date="2016-10" db="EMBL/GenBank/DDBJ databases">
        <authorList>
            <person name="Varghese N."/>
            <person name="Submissions S."/>
        </authorList>
    </citation>
    <scope>NUCLEOTIDE SEQUENCE [LARGE SCALE GENOMIC DNA]</scope>
    <source>
        <strain evidence="11">S1b</strain>
    </source>
</reference>
<dbReference type="GO" id="GO:0016787">
    <property type="term" value="F:hydrolase activity"/>
    <property type="evidence" value="ECO:0007669"/>
    <property type="project" value="UniProtKB-KW"/>
</dbReference>
<dbReference type="Gene3D" id="3.100.10.20">
    <property type="entry name" value="CRISPR-associated endonuclease Cas1, N-terminal domain"/>
    <property type="match status" value="1"/>
</dbReference>
<evidence type="ECO:0000256" key="1">
    <source>
        <dbReference type="ARBA" id="ARBA00022722"/>
    </source>
</evidence>
<dbReference type="EMBL" id="FOGW01000010">
    <property type="protein sequence ID" value="SER80347.1"/>
    <property type="molecule type" value="Genomic_DNA"/>
</dbReference>
<comment type="similarity">
    <text evidence="9">Belongs to the CRISPR-associated endonuclease Cas1 family.</text>
</comment>
<dbReference type="CDD" id="cd09722">
    <property type="entry name" value="Cas1_I-B"/>
    <property type="match status" value="1"/>
</dbReference>
<evidence type="ECO:0000256" key="7">
    <source>
        <dbReference type="ARBA" id="ARBA00023125"/>
    </source>
</evidence>
<keyword evidence="6 9" id="KW-0051">Antiviral defense</keyword>
<evidence type="ECO:0000256" key="9">
    <source>
        <dbReference type="HAMAP-Rule" id="MF_01470"/>
    </source>
</evidence>
<evidence type="ECO:0000256" key="2">
    <source>
        <dbReference type="ARBA" id="ARBA00022723"/>
    </source>
</evidence>
<dbReference type="EC" id="3.1.-.-" evidence="9"/>
<dbReference type="RefSeq" id="WP_074730561.1">
    <property type="nucleotide sequence ID" value="NZ_FOGW01000010.1"/>
</dbReference>
<feature type="binding site" evidence="9">
    <location>
        <position position="157"/>
    </location>
    <ligand>
        <name>Mn(2+)</name>
        <dbReference type="ChEBI" id="CHEBI:29035"/>
    </ligand>
</feature>
<dbReference type="Pfam" id="PF01867">
    <property type="entry name" value="Cas_Cas1"/>
    <property type="match status" value="1"/>
</dbReference>
<dbReference type="InterPro" id="IPR042211">
    <property type="entry name" value="CRISPR-assoc_Cas1_N"/>
</dbReference>
<dbReference type="HAMAP" id="MF_01470">
    <property type="entry name" value="Cas1"/>
    <property type="match status" value="1"/>
</dbReference>
<evidence type="ECO:0000256" key="3">
    <source>
        <dbReference type="ARBA" id="ARBA00022759"/>
    </source>
</evidence>
<dbReference type="InterPro" id="IPR042206">
    <property type="entry name" value="CRISPR-assoc_Cas1_C"/>
</dbReference>
<comment type="cofactor">
    <cofactor evidence="9">
        <name>Mg(2+)</name>
        <dbReference type="ChEBI" id="CHEBI:18420"/>
    </cofactor>
    <cofactor evidence="9">
        <name>Mn(2+)</name>
        <dbReference type="ChEBI" id="CHEBI:29035"/>
    </cofactor>
</comment>
<dbReference type="NCBIfam" id="TIGR00287">
    <property type="entry name" value="cas1"/>
    <property type="match status" value="1"/>
</dbReference>